<comment type="caution">
    <text evidence="2">The sequence shown here is derived from an EMBL/GenBank/DDBJ whole genome shotgun (WGS) entry which is preliminary data.</text>
</comment>
<dbReference type="RefSeq" id="WP_112324815.1">
    <property type="nucleotide sequence ID" value="NZ_AQQW01000016.1"/>
</dbReference>
<proteinExistence type="predicted"/>
<dbReference type="InterPro" id="IPR010896">
    <property type="entry name" value="NUMOD1"/>
</dbReference>
<evidence type="ECO:0000313" key="3">
    <source>
        <dbReference type="Proteomes" id="UP000019063"/>
    </source>
</evidence>
<dbReference type="STRING" id="1379903.ATO8_18764"/>
<dbReference type="EMBL" id="AQQW01000016">
    <property type="protein sequence ID" value="ETW11090.1"/>
    <property type="molecule type" value="Genomic_DNA"/>
</dbReference>
<feature type="domain" description="Nuclease-associated modular DNA-binding 1" evidence="1">
    <location>
        <begin position="69"/>
        <end position="88"/>
    </location>
</feature>
<evidence type="ECO:0000259" key="1">
    <source>
        <dbReference type="Pfam" id="PF07453"/>
    </source>
</evidence>
<dbReference type="Proteomes" id="UP000019063">
    <property type="component" value="Unassembled WGS sequence"/>
</dbReference>
<evidence type="ECO:0000313" key="2">
    <source>
        <dbReference type="EMBL" id="ETW11090.1"/>
    </source>
</evidence>
<organism evidence="2 3">
    <name type="scientific">Roseivivax marinus</name>
    <dbReference type="NCBI Taxonomy" id="1379903"/>
    <lineage>
        <taxon>Bacteria</taxon>
        <taxon>Pseudomonadati</taxon>
        <taxon>Pseudomonadota</taxon>
        <taxon>Alphaproteobacteria</taxon>
        <taxon>Rhodobacterales</taxon>
        <taxon>Roseobacteraceae</taxon>
        <taxon>Roseivivax</taxon>
    </lineage>
</organism>
<gene>
    <name evidence="2" type="ORF">ATO8_18764</name>
</gene>
<reference evidence="2 3" key="1">
    <citation type="journal article" date="2014" name="Antonie Van Leeuwenhoek">
        <title>Roseivivax atlanticus sp. nov., isolated from surface seawater of the Atlantic Ocean.</title>
        <authorList>
            <person name="Li G."/>
            <person name="Lai Q."/>
            <person name="Liu X."/>
            <person name="Sun F."/>
            <person name="Shao Z."/>
        </authorList>
    </citation>
    <scope>NUCLEOTIDE SEQUENCE [LARGE SCALE GENOMIC DNA]</scope>
    <source>
        <strain evidence="2 3">22II-s10s</strain>
    </source>
</reference>
<protein>
    <recommendedName>
        <fullName evidence="1">Nuclease-associated modular DNA-binding 1 domain-containing protein</fullName>
    </recommendedName>
</protein>
<dbReference type="Pfam" id="PF07453">
    <property type="entry name" value="NUMOD1"/>
    <property type="match status" value="1"/>
</dbReference>
<name>W4HGH1_9RHOB</name>
<keyword evidence="3" id="KW-1185">Reference proteome</keyword>
<sequence>MTDACPVSVRGRVFPSHKAAAKALGVKRGALASALYRRGHCDTVGLPPSATRMGNTNAPANETVLFGHRFRSRLSAAKALGVNRNTIRLVAEGKASQARREIVYSALMRHLAKEEGR</sequence>
<dbReference type="AlphaFoldDB" id="W4HGH1"/>
<accession>W4HGH1</accession>